<dbReference type="PANTHER" id="PTHR31391">
    <property type="entry name" value="B3 DOMAIN-CONTAINING PROTEIN OS11G0197600-RELATED"/>
    <property type="match status" value="1"/>
</dbReference>
<accession>A0AAD5CFY6</accession>
<keyword evidence="5" id="KW-0539">Nucleus</keyword>
<feature type="compositionally biased region" description="Polar residues" evidence="6">
    <location>
        <begin position="32"/>
        <end position="41"/>
    </location>
</feature>
<evidence type="ECO:0000313" key="9">
    <source>
        <dbReference type="Proteomes" id="UP001206925"/>
    </source>
</evidence>
<dbReference type="EMBL" id="JAMZMK010008215">
    <property type="protein sequence ID" value="KAI7741318.1"/>
    <property type="molecule type" value="Genomic_DNA"/>
</dbReference>
<evidence type="ECO:0000256" key="4">
    <source>
        <dbReference type="ARBA" id="ARBA00023163"/>
    </source>
</evidence>
<evidence type="ECO:0000256" key="1">
    <source>
        <dbReference type="ARBA" id="ARBA00004123"/>
    </source>
</evidence>
<dbReference type="PANTHER" id="PTHR31391:SF64">
    <property type="entry name" value="B3 DOMAIN-CONTAINING PROTEIN OS06G0112300"/>
    <property type="match status" value="1"/>
</dbReference>
<dbReference type="GO" id="GO:0005634">
    <property type="term" value="C:nucleus"/>
    <property type="evidence" value="ECO:0007669"/>
    <property type="project" value="UniProtKB-SubCell"/>
</dbReference>
<evidence type="ECO:0000256" key="2">
    <source>
        <dbReference type="ARBA" id="ARBA00023015"/>
    </source>
</evidence>
<evidence type="ECO:0000256" key="6">
    <source>
        <dbReference type="SAM" id="MobiDB-lite"/>
    </source>
</evidence>
<keyword evidence="2" id="KW-0805">Transcription regulation</keyword>
<proteinExistence type="predicted"/>
<keyword evidence="4" id="KW-0804">Transcription</keyword>
<evidence type="ECO:0000259" key="7">
    <source>
        <dbReference type="PROSITE" id="PS50863"/>
    </source>
</evidence>
<gene>
    <name evidence="8" type="ORF">M8C21_024840</name>
</gene>
<dbReference type="SMART" id="SM01019">
    <property type="entry name" value="B3"/>
    <property type="match status" value="1"/>
</dbReference>
<reference evidence="8" key="1">
    <citation type="submission" date="2022-06" db="EMBL/GenBank/DDBJ databases">
        <title>Uncovering the hologenomic basis of an extraordinary plant invasion.</title>
        <authorList>
            <person name="Bieker V.C."/>
            <person name="Martin M.D."/>
            <person name="Gilbert T."/>
            <person name="Hodgins K."/>
            <person name="Battlay P."/>
            <person name="Petersen B."/>
            <person name="Wilson J."/>
        </authorList>
    </citation>
    <scope>NUCLEOTIDE SEQUENCE</scope>
    <source>
        <strain evidence="8">AA19_3_7</strain>
        <tissue evidence="8">Leaf</tissue>
    </source>
</reference>
<protein>
    <recommendedName>
        <fullName evidence="7">TF-B3 domain-containing protein</fullName>
    </recommendedName>
</protein>
<feature type="compositionally biased region" description="Basic and acidic residues" evidence="6">
    <location>
        <begin position="45"/>
        <end position="57"/>
    </location>
</feature>
<dbReference type="CDD" id="cd10017">
    <property type="entry name" value="B3_DNA"/>
    <property type="match status" value="1"/>
</dbReference>
<dbReference type="Gene3D" id="2.40.330.10">
    <property type="entry name" value="DNA-binding pseudobarrel domain"/>
    <property type="match status" value="1"/>
</dbReference>
<feature type="domain" description="TF-B3" evidence="7">
    <location>
        <begin position="68"/>
        <end position="168"/>
    </location>
</feature>
<comment type="subcellular location">
    <subcellularLocation>
        <location evidence="1">Nucleus</location>
    </subcellularLocation>
</comment>
<dbReference type="AlphaFoldDB" id="A0AAD5CFY6"/>
<dbReference type="InterPro" id="IPR044837">
    <property type="entry name" value="REM16-like"/>
</dbReference>
<organism evidence="8 9">
    <name type="scientific">Ambrosia artemisiifolia</name>
    <name type="common">Common ragweed</name>
    <dbReference type="NCBI Taxonomy" id="4212"/>
    <lineage>
        <taxon>Eukaryota</taxon>
        <taxon>Viridiplantae</taxon>
        <taxon>Streptophyta</taxon>
        <taxon>Embryophyta</taxon>
        <taxon>Tracheophyta</taxon>
        <taxon>Spermatophyta</taxon>
        <taxon>Magnoliopsida</taxon>
        <taxon>eudicotyledons</taxon>
        <taxon>Gunneridae</taxon>
        <taxon>Pentapetalae</taxon>
        <taxon>asterids</taxon>
        <taxon>campanulids</taxon>
        <taxon>Asterales</taxon>
        <taxon>Asteraceae</taxon>
        <taxon>Asteroideae</taxon>
        <taxon>Heliantheae alliance</taxon>
        <taxon>Heliantheae</taxon>
        <taxon>Ambrosia</taxon>
    </lineage>
</organism>
<dbReference type="InterPro" id="IPR015300">
    <property type="entry name" value="DNA-bd_pseudobarrel_sf"/>
</dbReference>
<dbReference type="SUPFAM" id="SSF101936">
    <property type="entry name" value="DNA-binding pseudobarrel domain"/>
    <property type="match status" value="1"/>
</dbReference>
<evidence type="ECO:0000313" key="8">
    <source>
        <dbReference type="EMBL" id="KAI7741318.1"/>
    </source>
</evidence>
<sequence length="189" mass="21543">MTTCKFPKSVSWIPSLVHSELEPVSLKIPNQMDPSPNTSSHQKQKPADQDGGERDPDFWPLSSKKPYFNVVIKNTHLGKTFRMSIPRGLYEKLPAAKIPAKIVYKGKVWDLFYIGNQGAINCRFENQTWERFATENKLEVGDVCVFELMQGCSNSTSIKFRLQILKDEFPTELVEKAEGFRSDNPICID</sequence>
<comment type="caution">
    <text evidence="8">The sequence shown here is derived from an EMBL/GenBank/DDBJ whole genome shotgun (WGS) entry which is preliminary data.</text>
</comment>
<dbReference type="Pfam" id="PF02362">
    <property type="entry name" value="B3"/>
    <property type="match status" value="1"/>
</dbReference>
<dbReference type="Proteomes" id="UP001206925">
    <property type="component" value="Unassembled WGS sequence"/>
</dbReference>
<keyword evidence="3" id="KW-0238">DNA-binding</keyword>
<evidence type="ECO:0000256" key="3">
    <source>
        <dbReference type="ARBA" id="ARBA00023125"/>
    </source>
</evidence>
<dbReference type="PROSITE" id="PS50863">
    <property type="entry name" value="B3"/>
    <property type="match status" value="1"/>
</dbReference>
<dbReference type="GO" id="GO:0003677">
    <property type="term" value="F:DNA binding"/>
    <property type="evidence" value="ECO:0007669"/>
    <property type="project" value="UniProtKB-KW"/>
</dbReference>
<evidence type="ECO:0000256" key="5">
    <source>
        <dbReference type="ARBA" id="ARBA00023242"/>
    </source>
</evidence>
<feature type="region of interest" description="Disordered" evidence="6">
    <location>
        <begin position="27"/>
        <end position="60"/>
    </location>
</feature>
<keyword evidence="9" id="KW-1185">Reference proteome</keyword>
<name>A0AAD5CFY6_AMBAR</name>
<dbReference type="InterPro" id="IPR003340">
    <property type="entry name" value="B3_DNA-bd"/>
</dbReference>